<dbReference type="InterPro" id="IPR011009">
    <property type="entry name" value="Kinase-like_dom_sf"/>
</dbReference>
<dbReference type="HAMAP" id="MF_00301">
    <property type="entry name" value="Homoser_kinase_2"/>
    <property type="match status" value="1"/>
</dbReference>
<dbReference type="PANTHER" id="PTHR21064">
    <property type="entry name" value="AMINOGLYCOSIDE PHOSPHOTRANSFERASE DOMAIN-CONTAINING PROTEIN-RELATED"/>
    <property type="match status" value="1"/>
</dbReference>
<evidence type="ECO:0000256" key="1">
    <source>
        <dbReference type="ARBA" id="ARBA00022605"/>
    </source>
</evidence>
<comment type="caution">
    <text evidence="11">The sequence shown here is derived from an EMBL/GenBank/DDBJ whole genome shotgun (WGS) entry which is preliminary data.</text>
</comment>
<dbReference type="InterPro" id="IPR050249">
    <property type="entry name" value="Pseudomonas-type_ThrB"/>
</dbReference>
<evidence type="ECO:0000256" key="4">
    <source>
        <dbReference type="ARBA" id="ARBA00022741"/>
    </source>
</evidence>
<evidence type="ECO:0000256" key="9">
    <source>
        <dbReference type="NCBIfam" id="TIGR00938"/>
    </source>
</evidence>
<evidence type="ECO:0000256" key="5">
    <source>
        <dbReference type="ARBA" id="ARBA00022777"/>
    </source>
</evidence>
<dbReference type="Gene3D" id="3.30.200.20">
    <property type="entry name" value="Phosphorylase Kinase, domain 1"/>
    <property type="match status" value="1"/>
</dbReference>
<dbReference type="Gene3D" id="3.90.1200.10">
    <property type="match status" value="1"/>
</dbReference>
<dbReference type="EC" id="2.7.1.39" evidence="8 9"/>
<dbReference type="RefSeq" id="WP_106182625.1">
    <property type="nucleotide sequence ID" value="NZ_MUHY01000001.1"/>
</dbReference>
<reference evidence="11 12" key="1">
    <citation type="journal article" date="2017" name="Front. Microbiol.">
        <title>Genome of Ca. Pandoraea novymonadis, an Endosymbiotic Bacterium of the Trypanosomatid Novymonas esmeraldas.</title>
        <authorList>
            <person name="Kostygov A.Y."/>
            <person name="Butenko A."/>
            <person name="Nenarokova A."/>
            <person name="Tashyreva D."/>
            <person name="Flegontov P."/>
            <person name="Lukes J."/>
            <person name="Yurchenko V."/>
        </authorList>
    </citation>
    <scope>NUCLEOTIDE SEQUENCE [LARGE SCALE GENOMIC DNA]</scope>
    <source>
        <strain evidence="11 12">E262</strain>
    </source>
</reference>
<name>A0ABX5FFM0_9BURK</name>
<keyword evidence="3 8" id="KW-0791">Threonine biosynthesis</keyword>
<keyword evidence="5 8" id="KW-0418">Kinase</keyword>
<evidence type="ECO:0000256" key="8">
    <source>
        <dbReference type="HAMAP-Rule" id="MF_00301"/>
    </source>
</evidence>
<dbReference type="Proteomes" id="UP000242660">
    <property type="component" value="Unassembled WGS sequence"/>
</dbReference>
<evidence type="ECO:0000256" key="6">
    <source>
        <dbReference type="ARBA" id="ARBA00022840"/>
    </source>
</evidence>
<feature type="domain" description="Aminoglycoside phosphotransferase" evidence="10">
    <location>
        <begin position="27"/>
        <end position="245"/>
    </location>
</feature>
<dbReference type="CDD" id="cd05153">
    <property type="entry name" value="HomoserineK_II"/>
    <property type="match status" value="1"/>
</dbReference>
<proteinExistence type="inferred from homology"/>
<evidence type="ECO:0000256" key="3">
    <source>
        <dbReference type="ARBA" id="ARBA00022697"/>
    </source>
</evidence>
<dbReference type="Pfam" id="PF01636">
    <property type="entry name" value="APH"/>
    <property type="match status" value="1"/>
</dbReference>
<keyword evidence="2 8" id="KW-0808">Transferase</keyword>
<sequence>MAVFTSVSLEQITQWLNRYDLGKVLELRGIPSGIENSNYFLTTECGEFILTLFENLKAKQLHFYLHLMRHLAHHGIPVPNPTEDQQGNILNELNGKPAAIVTKLTGNSQLKPTPKHCAQVGAMLAKMHLAGQAFPLHQPNLRSLPWWKDTATKVREFLPKDQRALLDSEIAHQSAFFDSSNYNSLPEGPCHCDLFRDNVLFEDTEDSSPHLGGFFDFYFAGCDKWLFDLAVTVNDWCSDLSTGMLVQEKLLAMLHAYQAIVPLSALEAANWRNMLRAAALRFWLSRLYDFHLPRSFQMLHPHDPRHFERILRHGIEAPSIPWI</sequence>
<evidence type="ECO:0000313" key="11">
    <source>
        <dbReference type="EMBL" id="PSB92293.1"/>
    </source>
</evidence>
<comment type="catalytic activity">
    <reaction evidence="8">
        <text>L-homoserine + ATP = O-phospho-L-homoserine + ADP + H(+)</text>
        <dbReference type="Rhea" id="RHEA:13985"/>
        <dbReference type="ChEBI" id="CHEBI:15378"/>
        <dbReference type="ChEBI" id="CHEBI:30616"/>
        <dbReference type="ChEBI" id="CHEBI:57476"/>
        <dbReference type="ChEBI" id="CHEBI:57590"/>
        <dbReference type="ChEBI" id="CHEBI:456216"/>
        <dbReference type="EC" id="2.7.1.39"/>
    </reaction>
</comment>
<dbReference type="InterPro" id="IPR005280">
    <property type="entry name" value="Homoserine_kinase_II"/>
</dbReference>
<evidence type="ECO:0000256" key="2">
    <source>
        <dbReference type="ARBA" id="ARBA00022679"/>
    </source>
</evidence>
<dbReference type="NCBIfam" id="TIGR00938">
    <property type="entry name" value="thrB_alt"/>
    <property type="match status" value="1"/>
</dbReference>
<dbReference type="GO" id="GO:0016301">
    <property type="term" value="F:kinase activity"/>
    <property type="evidence" value="ECO:0007669"/>
    <property type="project" value="UniProtKB-KW"/>
</dbReference>
<gene>
    <name evidence="8 11" type="primary">thrB</name>
    <name evidence="11" type="ORF">BZL35_00531</name>
</gene>
<dbReference type="PANTHER" id="PTHR21064:SF6">
    <property type="entry name" value="AMINOGLYCOSIDE PHOSPHOTRANSFERASE DOMAIN-CONTAINING PROTEIN"/>
    <property type="match status" value="1"/>
</dbReference>
<evidence type="ECO:0000256" key="7">
    <source>
        <dbReference type="ARBA" id="ARBA00038240"/>
    </source>
</evidence>
<dbReference type="SUPFAM" id="SSF56112">
    <property type="entry name" value="Protein kinase-like (PK-like)"/>
    <property type="match status" value="1"/>
</dbReference>
<accession>A0ABX5FFM0</accession>
<keyword evidence="4 8" id="KW-0547">Nucleotide-binding</keyword>
<dbReference type="EMBL" id="MUHY01000001">
    <property type="protein sequence ID" value="PSB92293.1"/>
    <property type="molecule type" value="Genomic_DNA"/>
</dbReference>
<protein>
    <recommendedName>
        <fullName evidence="8 9">Homoserine kinase</fullName>
        <shortName evidence="8">HK</shortName>
        <shortName evidence="8">HSK</shortName>
        <ecNumber evidence="8 9">2.7.1.39</ecNumber>
    </recommendedName>
</protein>
<keyword evidence="6 8" id="KW-0067">ATP-binding</keyword>
<dbReference type="InterPro" id="IPR002575">
    <property type="entry name" value="Aminoglycoside_PTrfase"/>
</dbReference>
<evidence type="ECO:0000313" key="12">
    <source>
        <dbReference type="Proteomes" id="UP000242660"/>
    </source>
</evidence>
<keyword evidence="1 8" id="KW-0028">Amino-acid biosynthesis</keyword>
<comment type="pathway">
    <text evidence="8">Amino-acid biosynthesis; L-threonine biosynthesis; L-threonine from L-aspartate: step 4/5.</text>
</comment>
<comment type="similarity">
    <text evidence="7 8">Belongs to the pseudomonas-type ThrB family.</text>
</comment>
<dbReference type="NCBIfam" id="NF003558">
    <property type="entry name" value="PRK05231.1"/>
    <property type="match status" value="1"/>
</dbReference>
<organism evidence="11 12">
    <name type="scientific">Candidatus Pandoraea novymonadis</name>
    <dbReference type="NCBI Taxonomy" id="1808959"/>
    <lineage>
        <taxon>Bacteria</taxon>
        <taxon>Pseudomonadati</taxon>
        <taxon>Pseudomonadota</taxon>
        <taxon>Betaproteobacteria</taxon>
        <taxon>Burkholderiales</taxon>
        <taxon>Burkholderiaceae</taxon>
        <taxon>Pandoraea</taxon>
    </lineage>
</organism>
<keyword evidence="12" id="KW-1185">Reference proteome</keyword>
<evidence type="ECO:0000259" key="10">
    <source>
        <dbReference type="Pfam" id="PF01636"/>
    </source>
</evidence>